<dbReference type="GO" id="GO:0005524">
    <property type="term" value="F:ATP binding"/>
    <property type="evidence" value="ECO:0007669"/>
    <property type="project" value="UniProtKB-KW"/>
</dbReference>
<name>A0A844ALI9_9RHOB</name>
<evidence type="ECO:0000256" key="5">
    <source>
        <dbReference type="ARBA" id="ARBA00022519"/>
    </source>
</evidence>
<gene>
    <name evidence="11" type="ORF">GG681_07630</name>
</gene>
<evidence type="ECO:0000313" key="11">
    <source>
        <dbReference type="EMBL" id="MQY42509.1"/>
    </source>
</evidence>
<dbReference type="PANTHER" id="PTHR43297:SF14">
    <property type="entry name" value="ATPASE AAA-TYPE CORE DOMAIN-CONTAINING PROTEIN"/>
    <property type="match status" value="1"/>
</dbReference>
<dbReference type="InterPro" id="IPR050388">
    <property type="entry name" value="ABC_Ni/Peptide_Import"/>
</dbReference>
<dbReference type="SMART" id="SM00382">
    <property type="entry name" value="AAA"/>
    <property type="match status" value="1"/>
</dbReference>
<dbReference type="SUPFAM" id="SSF52540">
    <property type="entry name" value="P-loop containing nucleoside triphosphate hydrolases"/>
    <property type="match status" value="1"/>
</dbReference>
<evidence type="ECO:0000256" key="4">
    <source>
        <dbReference type="ARBA" id="ARBA00022475"/>
    </source>
</evidence>
<dbReference type="CDD" id="cd03257">
    <property type="entry name" value="ABC_NikE_OppD_transporters"/>
    <property type="match status" value="1"/>
</dbReference>
<dbReference type="InterPro" id="IPR003439">
    <property type="entry name" value="ABC_transporter-like_ATP-bd"/>
</dbReference>
<evidence type="ECO:0000313" key="12">
    <source>
        <dbReference type="Proteomes" id="UP000436694"/>
    </source>
</evidence>
<organism evidence="11 12">
    <name type="scientific">Tritonibacter aquimaris</name>
    <dbReference type="NCBI Taxonomy" id="2663379"/>
    <lineage>
        <taxon>Bacteria</taxon>
        <taxon>Pseudomonadati</taxon>
        <taxon>Pseudomonadota</taxon>
        <taxon>Alphaproteobacteria</taxon>
        <taxon>Rhodobacterales</taxon>
        <taxon>Paracoccaceae</taxon>
        <taxon>Tritonibacter</taxon>
    </lineage>
</organism>
<dbReference type="InterPro" id="IPR003593">
    <property type="entry name" value="AAA+_ATPase"/>
</dbReference>
<dbReference type="PANTHER" id="PTHR43297">
    <property type="entry name" value="OLIGOPEPTIDE TRANSPORT ATP-BINDING PROTEIN APPD"/>
    <property type="match status" value="1"/>
</dbReference>
<comment type="subcellular location">
    <subcellularLocation>
        <location evidence="1">Cell inner membrane</location>
        <topology evidence="1">Peripheral membrane protein</topology>
    </subcellularLocation>
</comment>
<evidence type="ECO:0000256" key="6">
    <source>
        <dbReference type="ARBA" id="ARBA00022741"/>
    </source>
</evidence>
<dbReference type="AlphaFoldDB" id="A0A844ALI9"/>
<dbReference type="Gene3D" id="3.40.50.300">
    <property type="entry name" value="P-loop containing nucleotide triphosphate hydrolases"/>
    <property type="match status" value="1"/>
</dbReference>
<keyword evidence="5" id="KW-0997">Cell inner membrane</keyword>
<dbReference type="PROSITE" id="PS00211">
    <property type="entry name" value="ABC_TRANSPORTER_1"/>
    <property type="match status" value="1"/>
</dbReference>
<sequence length="255" mass="26738">MVNALEVSDLTVCVPGAPPLLNALSFTVAPGERVGLIGASGCGKSLTAAALTGLLRPPLCVSGKTLLIRGHDALTATPAAWRSLRGREIFQVFQSSSTALTPTRRIRAQLAEAARVAGVSALPAIAQALEAVALDPQVAEVFPYQLSGGMKQRVLIAMALILRPRILIADEPTTGLDVLTEREILRAMNTMADESGTAVLFISHDLRAVANVARRTLVMEHGKLVEDAPIAELAHSPANAARRLAEAACALQSTC</sequence>
<accession>A0A844ALI9</accession>
<evidence type="ECO:0000256" key="7">
    <source>
        <dbReference type="ARBA" id="ARBA00022840"/>
    </source>
</evidence>
<dbReference type="GO" id="GO:0016887">
    <property type="term" value="F:ATP hydrolysis activity"/>
    <property type="evidence" value="ECO:0007669"/>
    <property type="project" value="InterPro"/>
</dbReference>
<keyword evidence="9" id="KW-0472">Membrane</keyword>
<keyword evidence="3" id="KW-0813">Transport</keyword>
<dbReference type="InterPro" id="IPR017871">
    <property type="entry name" value="ABC_transporter-like_CS"/>
</dbReference>
<evidence type="ECO:0000256" key="3">
    <source>
        <dbReference type="ARBA" id="ARBA00022448"/>
    </source>
</evidence>
<keyword evidence="7 11" id="KW-0067">ATP-binding</keyword>
<protein>
    <submittedName>
        <fullName evidence="11">ATP-binding cassette domain-containing protein</fullName>
    </submittedName>
</protein>
<dbReference type="EMBL" id="WIXK01000003">
    <property type="protein sequence ID" value="MQY42509.1"/>
    <property type="molecule type" value="Genomic_DNA"/>
</dbReference>
<evidence type="ECO:0000259" key="10">
    <source>
        <dbReference type="PROSITE" id="PS50893"/>
    </source>
</evidence>
<comment type="caution">
    <text evidence="11">The sequence shown here is derived from an EMBL/GenBank/DDBJ whole genome shotgun (WGS) entry which is preliminary data.</text>
</comment>
<feature type="domain" description="ABC transporter" evidence="10">
    <location>
        <begin position="5"/>
        <end position="246"/>
    </location>
</feature>
<evidence type="ECO:0000256" key="1">
    <source>
        <dbReference type="ARBA" id="ARBA00004417"/>
    </source>
</evidence>
<dbReference type="Proteomes" id="UP000436694">
    <property type="component" value="Unassembled WGS sequence"/>
</dbReference>
<comment type="similarity">
    <text evidence="2">Belongs to the ABC transporter superfamily.</text>
</comment>
<dbReference type="PROSITE" id="PS50893">
    <property type="entry name" value="ABC_TRANSPORTER_2"/>
    <property type="match status" value="1"/>
</dbReference>
<dbReference type="RefSeq" id="WP_153546733.1">
    <property type="nucleotide sequence ID" value="NZ_WIXK01000003.1"/>
</dbReference>
<evidence type="ECO:0000256" key="9">
    <source>
        <dbReference type="ARBA" id="ARBA00023136"/>
    </source>
</evidence>
<dbReference type="InterPro" id="IPR027417">
    <property type="entry name" value="P-loop_NTPase"/>
</dbReference>
<evidence type="ECO:0000256" key="2">
    <source>
        <dbReference type="ARBA" id="ARBA00005417"/>
    </source>
</evidence>
<keyword evidence="12" id="KW-1185">Reference proteome</keyword>
<keyword evidence="6" id="KW-0547">Nucleotide-binding</keyword>
<keyword evidence="8" id="KW-1278">Translocase</keyword>
<evidence type="ECO:0000256" key="8">
    <source>
        <dbReference type="ARBA" id="ARBA00022967"/>
    </source>
</evidence>
<dbReference type="GO" id="GO:0005886">
    <property type="term" value="C:plasma membrane"/>
    <property type="evidence" value="ECO:0007669"/>
    <property type="project" value="UniProtKB-SubCell"/>
</dbReference>
<dbReference type="Pfam" id="PF00005">
    <property type="entry name" value="ABC_tran"/>
    <property type="match status" value="1"/>
</dbReference>
<reference evidence="11 12" key="1">
    <citation type="submission" date="2019-10" db="EMBL/GenBank/DDBJ databases">
        <title>Epibacterium sp. nov., isolated from seawater.</title>
        <authorList>
            <person name="Zhang X."/>
            <person name="Li N."/>
        </authorList>
    </citation>
    <scope>NUCLEOTIDE SEQUENCE [LARGE SCALE GENOMIC DNA]</scope>
    <source>
        <strain evidence="11 12">SM1969</strain>
    </source>
</reference>
<keyword evidence="4" id="KW-1003">Cell membrane</keyword>
<proteinExistence type="inferred from homology"/>